<evidence type="ECO:0000313" key="2">
    <source>
        <dbReference type="Proteomes" id="UP000886998"/>
    </source>
</evidence>
<accession>A0A8X6X2N3</accession>
<protein>
    <submittedName>
        <fullName evidence="1">Uncharacterized protein</fullName>
    </submittedName>
</protein>
<comment type="caution">
    <text evidence="1">The sequence shown here is derived from an EMBL/GenBank/DDBJ whole genome shotgun (WGS) entry which is preliminary data.</text>
</comment>
<keyword evidence="2" id="KW-1185">Reference proteome</keyword>
<dbReference type="OrthoDB" id="6407690at2759"/>
<proteinExistence type="predicted"/>
<organism evidence="1 2">
    <name type="scientific">Trichonephila inaurata madagascariensis</name>
    <dbReference type="NCBI Taxonomy" id="2747483"/>
    <lineage>
        <taxon>Eukaryota</taxon>
        <taxon>Metazoa</taxon>
        <taxon>Ecdysozoa</taxon>
        <taxon>Arthropoda</taxon>
        <taxon>Chelicerata</taxon>
        <taxon>Arachnida</taxon>
        <taxon>Araneae</taxon>
        <taxon>Araneomorphae</taxon>
        <taxon>Entelegynae</taxon>
        <taxon>Araneoidea</taxon>
        <taxon>Nephilidae</taxon>
        <taxon>Trichonephila</taxon>
        <taxon>Trichonephila inaurata</taxon>
    </lineage>
</organism>
<gene>
    <name evidence="1" type="primary">NCL1_49061</name>
    <name evidence="1" type="ORF">TNIN_95591</name>
</gene>
<name>A0A8X6X2N3_9ARAC</name>
<evidence type="ECO:0000313" key="1">
    <source>
        <dbReference type="EMBL" id="GFY45838.1"/>
    </source>
</evidence>
<sequence length="474" mass="57082">MISCNRSVPTLQQMSLVVIAVKICNDLDIKDLMKKYGPVSFVIPSREMLIFLNKEPPESSSRKMYRLYIAEKKYILFADTSTYWASRNFSTLFDGFYFNFYGFAASELPSMKWEELVSRKITSLGLPNIMKNKLVPLIRCICLEINKWQIDHKDKFRFDFAEFQRYFCWNTQGKIDRIKTAKSLINEESLPIYERYNLARHYCFASDVFSLWEKMNSFEKQYSTYIDENDVQQVWFEYMTTKTDENSIRICNDAMGNPLNLRAFFSLLPPTEKVGWYISFLELKVIDYEDLHACLSLLEKNDQECILRKYSSKILQYYLVWPLQNEFLNVMKNVWPYMSIENYIDVLHFIIYQRIGIGWKDFDYVWLLKEFWKQTPNNFKEFVKTHEIYQVVLPVINCEPYKRFPNEVILENYKWNILKFQHIGIKYEIRRKLVSTHTHMNYGRFPEFQNIVIVRAIIRLWRVVSRLLEIWLSF</sequence>
<dbReference type="AlphaFoldDB" id="A0A8X6X2N3"/>
<reference evidence="1" key="1">
    <citation type="submission" date="2020-08" db="EMBL/GenBank/DDBJ databases">
        <title>Multicomponent nature underlies the extraordinary mechanical properties of spider dragline silk.</title>
        <authorList>
            <person name="Kono N."/>
            <person name="Nakamura H."/>
            <person name="Mori M."/>
            <person name="Yoshida Y."/>
            <person name="Ohtoshi R."/>
            <person name="Malay A.D."/>
            <person name="Moran D.A.P."/>
            <person name="Tomita M."/>
            <person name="Numata K."/>
            <person name="Arakawa K."/>
        </authorList>
    </citation>
    <scope>NUCLEOTIDE SEQUENCE</scope>
</reference>
<dbReference type="Proteomes" id="UP000886998">
    <property type="component" value="Unassembled WGS sequence"/>
</dbReference>
<dbReference type="EMBL" id="BMAV01005082">
    <property type="protein sequence ID" value="GFY45838.1"/>
    <property type="molecule type" value="Genomic_DNA"/>
</dbReference>